<sequence length="41" mass="4519">MRMSIITNRTGQHNNKGFSLLELLVVVAIMAVLTGIISITY</sequence>
<keyword evidence="1" id="KW-1133">Transmembrane helix</keyword>
<organism evidence="2 3">
    <name type="scientific">Xanthomonas citri pv. citri</name>
    <dbReference type="NCBI Taxonomy" id="611301"/>
    <lineage>
        <taxon>Bacteria</taxon>
        <taxon>Pseudomonadati</taxon>
        <taxon>Pseudomonadota</taxon>
        <taxon>Gammaproteobacteria</taxon>
        <taxon>Lysobacterales</taxon>
        <taxon>Lysobacteraceae</taxon>
        <taxon>Xanthomonas</taxon>
    </lineage>
</organism>
<feature type="transmembrane region" description="Helical" evidence="1">
    <location>
        <begin position="20"/>
        <end position="39"/>
    </location>
</feature>
<name>A0A8I0H8H6_XANCI</name>
<protein>
    <submittedName>
        <fullName evidence="2">Prepilin-type N-terminal cleavage/methylation domain-containing protein</fullName>
    </submittedName>
</protein>
<evidence type="ECO:0000313" key="3">
    <source>
        <dbReference type="Proteomes" id="UP000653002"/>
    </source>
</evidence>
<evidence type="ECO:0000313" key="2">
    <source>
        <dbReference type="EMBL" id="MBD4338435.1"/>
    </source>
</evidence>
<dbReference type="NCBIfam" id="TIGR02532">
    <property type="entry name" value="IV_pilin_GFxxxE"/>
    <property type="match status" value="1"/>
</dbReference>
<keyword evidence="1" id="KW-0812">Transmembrane</keyword>
<keyword evidence="1" id="KW-0472">Membrane</keyword>
<accession>A0A8I0H8H6</accession>
<dbReference type="Pfam" id="PF07963">
    <property type="entry name" value="N_methyl"/>
    <property type="match status" value="1"/>
</dbReference>
<comment type="caution">
    <text evidence="2">The sequence shown here is derived from an EMBL/GenBank/DDBJ whole genome shotgun (WGS) entry which is preliminary data.</text>
</comment>
<proteinExistence type="predicted"/>
<dbReference type="Proteomes" id="UP000653002">
    <property type="component" value="Unassembled WGS sequence"/>
</dbReference>
<feature type="non-terminal residue" evidence="2">
    <location>
        <position position="41"/>
    </location>
</feature>
<reference evidence="2" key="1">
    <citation type="submission" date="2020-01" db="EMBL/GenBank/DDBJ databases">
        <authorList>
            <person name="Richard D."/>
        </authorList>
    </citation>
    <scope>NUCLEOTIDE SEQUENCE</scope>
    <source>
        <strain evidence="2">JP541</strain>
    </source>
</reference>
<dbReference type="AlphaFoldDB" id="A0A8I0H8H6"/>
<dbReference type="EMBL" id="JAABFR010001481">
    <property type="protein sequence ID" value="MBD4338435.1"/>
    <property type="molecule type" value="Genomic_DNA"/>
</dbReference>
<gene>
    <name evidence="2" type="ORF">GUH15_20745</name>
</gene>
<dbReference type="PROSITE" id="PS00409">
    <property type="entry name" value="PROKAR_NTER_METHYL"/>
    <property type="match status" value="1"/>
</dbReference>
<evidence type="ECO:0000256" key="1">
    <source>
        <dbReference type="SAM" id="Phobius"/>
    </source>
</evidence>
<dbReference type="InterPro" id="IPR012902">
    <property type="entry name" value="N_methyl_site"/>
</dbReference>